<dbReference type="KEGG" id="dci:103510360"/>
<dbReference type="Pfam" id="PF00379">
    <property type="entry name" value="Chitin_bind_4"/>
    <property type="match status" value="1"/>
</dbReference>
<dbReference type="AlphaFoldDB" id="A0A1S3D329"/>
<keyword evidence="2" id="KW-0732">Signal</keyword>
<name>A0A1S3D329_DIACI</name>
<organism evidence="3 4">
    <name type="scientific">Diaphorina citri</name>
    <name type="common">Asian citrus psyllid</name>
    <dbReference type="NCBI Taxonomy" id="121845"/>
    <lineage>
        <taxon>Eukaryota</taxon>
        <taxon>Metazoa</taxon>
        <taxon>Ecdysozoa</taxon>
        <taxon>Arthropoda</taxon>
        <taxon>Hexapoda</taxon>
        <taxon>Insecta</taxon>
        <taxon>Pterygota</taxon>
        <taxon>Neoptera</taxon>
        <taxon>Paraneoptera</taxon>
        <taxon>Hemiptera</taxon>
        <taxon>Sternorrhyncha</taxon>
        <taxon>Psylloidea</taxon>
        <taxon>Psyllidae</taxon>
        <taxon>Diaphorininae</taxon>
        <taxon>Diaphorina</taxon>
    </lineage>
</organism>
<dbReference type="GeneID" id="103510360"/>
<gene>
    <name evidence="4" type="primary">LOC103510360</name>
</gene>
<dbReference type="Proteomes" id="UP000079169">
    <property type="component" value="Unplaced"/>
</dbReference>
<evidence type="ECO:0000256" key="1">
    <source>
        <dbReference type="PROSITE-ProRule" id="PRU00497"/>
    </source>
</evidence>
<dbReference type="PaxDb" id="121845-A0A1S3D329"/>
<proteinExistence type="predicted"/>
<dbReference type="InterPro" id="IPR000618">
    <property type="entry name" value="Insect_cuticle"/>
</dbReference>
<dbReference type="RefSeq" id="XP_008473235.1">
    <property type="nucleotide sequence ID" value="XM_008475013.3"/>
</dbReference>
<evidence type="ECO:0000313" key="3">
    <source>
        <dbReference type="Proteomes" id="UP000079169"/>
    </source>
</evidence>
<dbReference type="STRING" id="121845.A0A1S3D329"/>
<feature type="chain" id="PRO_5010222662" evidence="2">
    <location>
        <begin position="20"/>
        <end position="282"/>
    </location>
</feature>
<reference evidence="4" key="1">
    <citation type="submission" date="2025-08" db="UniProtKB">
        <authorList>
            <consortium name="RefSeq"/>
        </authorList>
    </citation>
    <scope>IDENTIFICATION</scope>
</reference>
<protein>
    <submittedName>
        <fullName evidence="4">Uncharacterized protein LOC103510360</fullName>
    </submittedName>
</protein>
<dbReference type="GO" id="GO:0042302">
    <property type="term" value="F:structural constituent of cuticle"/>
    <property type="evidence" value="ECO:0007669"/>
    <property type="project" value="UniProtKB-UniRule"/>
</dbReference>
<accession>A0A1S3D329</accession>
<feature type="signal peptide" evidence="2">
    <location>
        <begin position="1"/>
        <end position="19"/>
    </location>
</feature>
<dbReference type="PROSITE" id="PS51155">
    <property type="entry name" value="CHIT_BIND_RR_2"/>
    <property type="match status" value="1"/>
</dbReference>
<evidence type="ECO:0000313" key="4">
    <source>
        <dbReference type="RefSeq" id="XP_008473235.1"/>
    </source>
</evidence>
<keyword evidence="3" id="KW-1185">Reference proteome</keyword>
<sequence length="282" mass="31829">MQIIHVMLLVHGYCLGTNGLIWKRNSAQQWQTVVEKKAQNPAVKPSSMDLVAAPATGNVQYQQEEQLANGTVVGKYGILEPNGKLRLVHYTADKDDFRPKQETVARVDFVGEDTLKNVNERDLKLHNRLADFNSIKAAIAPPAENLKAFPSPEDPVYDRGPSSEKILSDVQGYASNYKPYNSGSNYMYHSKYYPDYYQGNTYYTRSGNYYPDSRSYGYGMSVPEYPGYTYNSYGPTLPTKYHHTSQLYPPKVDPPAIPNYYPLYDVPTPRIPTVNSYPCCSG</sequence>
<evidence type="ECO:0000256" key="2">
    <source>
        <dbReference type="SAM" id="SignalP"/>
    </source>
</evidence>
<keyword evidence="1" id="KW-0193">Cuticle</keyword>